<protein>
    <recommendedName>
        <fullName evidence="3">N-acetyltransferase domain-containing protein</fullName>
    </recommendedName>
</protein>
<name>A0A2A6FTU9_9MICO</name>
<dbReference type="Proteomes" id="UP000219994">
    <property type="component" value="Unassembled WGS sequence"/>
</dbReference>
<keyword evidence="1" id="KW-0808">Transferase</keyword>
<dbReference type="PROSITE" id="PS51186">
    <property type="entry name" value="GNAT"/>
    <property type="match status" value="1"/>
</dbReference>
<dbReference type="PANTHER" id="PTHR43877:SF2">
    <property type="entry name" value="AMINOALKYLPHOSPHONATE N-ACETYLTRANSFERASE-RELATED"/>
    <property type="match status" value="1"/>
</dbReference>
<sequence>MTLQIRVATRRDLDSIVTVFLACWHNSYRSLLPAATITAMTEVRARELWAARFVNDGRTEGESADQRYRESAGSVATDDNPNPVVVLVAARGSDVLGVTRYSRNDRSPRTGFVHSLYVSPRAQGTGAGSALLRRAEADMGVWGFTSAVLWVFAANDPALGFYRHHGWMPDGTSRSQLEFGVPELRLQKVLSHHDQDAP</sequence>
<dbReference type="InterPro" id="IPR016181">
    <property type="entry name" value="Acyl_CoA_acyltransferase"/>
</dbReference>
<dbReference type="InterPro" id="IPR000182">
    <property type="entry name" value="GNAT_dom"/>
</dbReference>
<feature type="domain" description="N-acetyltransferase" evidence="3">
    <location>
        <begin position="35"/>
        <end position="191"/>
    </location>
</feature>
<dbReference type="Gene3D" id="3.40.630.30">
    <property type="match status" value="1"/>
</dbReference>
<dbReference type="SUPFAM" id="SSF55729">
    <property type="entry name" value="Acyl-CoA N-acyltransferases (Nat)"/>
    <property type="match status" value="1"/>
</dbReference>
<dbReference type="GO" id="GO:0016747">
    <property type="term" value="F:acyltransferase activity, transferring groups other than amino-acyl groups"/>
    <property type="evidence" value="ECO:0007669"/>
    <property type="project" value="InterPro"/>
</dbReference>
<evidence type="ECO:0000313" key="4">
    <source>
        <dbReference type="EMBL" id="PDQ36080.1"/>
    </source>
</evidence>
<reference evidence="5" key="1">
    <citation type="submission" date="2017-03" db="EMBL/GenBank/DDBJ databases">
        <authorList>
            <person name="Lund M.B."/>
        </authorList>
    </citation>
    <scope>NUCLEOTIDE SEQUENCE [LARGE SCALE GENOMIC DNA]</scope>
</reference>
<keyword evidence="2" id="KW-0012">Acyltransferase</keyword>
<evidence type="ECO:0000256" key="1">
    <source>
        <dbReference type="ARBA" id="ARBA00022679"/>
    </source>
</evidence>
<comment type="caution">
    <text evidence="4">The sequence shown here is derived from an EMBL/GenBank/DDBJ whole genome shotgun (WGS) entry which is preliminary data.</text>
</comment>
<evidence type="ECO:0000313" key="5">
    <source>
        <dbReference type="Proteomes" id="UP000219994"/>
    </source>
</evidence>
<gene>
    <name evidence="4" type="ORF">B5766_02785</name>
</gene>
<dbReference type="PANTHER" id="PTHR43877">
    <property type="entry name" value="AMINOALKYLPHOSPHONATE N-ACETYLTRANSFERASE-RELATED-RELATED"/>
    <property type="match status" value="1"/>
</dbReference>
<evidence type="ECO:0000259" key="3">
    <source>
        <dbReference type="PROSITE" id="PS51186"/>
    </source>
</evidence>
<proteinExistence type="predicted"/>
<dbReference type="CDD" id="cd04301">
    <property type="entry name" value="NAT_SF"/>
    <property type="match status" value="1"/>
</dbReference>
<dbReference type="AlphaFoldDB" id="A0A2A6FTU9"/>
<dbReference type="Pfam" id="PF00583">
    <property type="entry name" value="Acetyltransf_1"/>
    <property type="match status" value="1"/>
</dbReference>
<accession>A0A2A6FTU9</accession>
<dbReference type="InterPro" id="IPR050832">
    <property type="entry name" value="Bact_Acetyltransf"/>
</dbReference>
<evidence type="ECO:0000256" key="2">
    <source>
        <dbReference type="ARBA" id="ARBA00023315"/>
    </source>
</evidence>
<organism evidence="4 5">
    <name type="scientific">Candidatus Lumbricidiphila eiseniae</name>
    <dbReference type="NCBI Taxonomy" id="1969409"/>
    <lineage>
        <taxon>Bacteria</taxon>
        <taxon>Bacillati</taxon>
        <taxon>Actinomycetota</taxon>
        <taxon>Actinomycetes</taxon>
        <taxon>Micrococcales</taxon>
        <taxon>Microbacteriaceae</taxon>
        <taxon>Candidatus Lumbricidiphila</taxon>
    </lineage>
</organism>
<dbReference type="EMBL" id="NAEP01000023">
    <property type="protein sequence ID" value="PDQ36080.1"/>
    <property type="molecule type" value="Genomic_DNA"/>
</dbReference>